<evidence type="ECO:0000313" key="3">
    <source>
        <dbReference type="Proteomes" id="UP000276133"/>
    </source>
</evidence>
<sequence>LVVKYRVGIASFISAAVHHQRLFGQNGTVARQDKQSVSKCQPLALAEPHMPTDPQLRQPPEAKTAYDLPFERARLISLVARPVHKVIAEHRRLRKPLTNDERHGQSDRRYQSQRQSKAQSLHAQLARQSTRVVAQSRAHHLQNHGRQIRDPSVFRQRRRRRRQRPKARHLITGPSTAIGAILKSAVRHIIYCSEHFARVEYARMEYRNAYFPHAGHHACLDPGGGDVLLEQFYVDEFVGAAFDVAVDKVLPPD</sequence>
<dbReference type="AlphaFoldDB" id="A0A3M7T3S4"/>
<dbReference type="Proteomes" id="UP000276133">
    <property type="component" value="Unassembled WGS sequence"/>
</dbReference>
<feature type="compositionally biased region" description="Polar residues" evidence="1">
    <location>
        <begin position="117"/>
        <end position="133"/>
    </location>
</feature>
<proteinExistence type="predicted"/>
<accession>A0A3M7T3S4</accession>
<evidence type="ECO:0000313" key="2">
    <source>
        <dbReference type="EMBL" id="RNA42577.1"/>
    </source>
</evidence>
<evidence type="ECO:0000256" key="1">
    <source>
        <dbReference type="SAM" id="MobiDB-lite"/>
    </source>
</evidence>
<organism evidence="2 3">
    <name type="scientific">Brachionus plicatilis</name>
    <name type="common">Marine rotifer</name>
    <name type="synonym">Brachionus muelleri</name>
    <dbReference type="NCBI Taxonomy" id="10195"/>
    <lineage>
        <taxon>Eukaryota</taxon>
        <taxon>Metazoa</taxon>
        <taxon>Spiralia</taxon>
        <taxon>Gnathifera</taxon>
        <taxon>Rotifera</taxon>
        <taxon>Eurotatoria</taxon>
        <taxon>Monogononta</taxon>
        <taxon>Pseudotrocha</taxon>
        <taxon>Ploima</taxon>
        <taxon>Brachionidae</taxon>
        <taxon>Brachionus</taxon>
    </lineage>
</organism>
<gene>
    <name evidence="2" type="ORF">BpHYR1_039823</name>
</gene>
<keyword evidence="3" id="KW-1185">Reference proteome</keyword>
<feature type="non-terminal residue" evidence="2">
    <location>
        <position position="1"/>
    </location>
</feature>
<dbReference type="EMBL" id="REGN01000349">
    <property type="protein sequence ID" value="RNA42577.1"/>
    <property type="molecule type" value="Genomic_DNA"/>
</dbReference>
<feature type="region of interest" description="Disordered" evidence="1">
    <location>
        <begin position="94"/>
        <end position="167"/>
    </location>
</feature>
<reference evidence="2 3" key="1">
    <citation type="journal article" date="2018" name="Sci. Rep.">
        <title>Genomic signatures of local adaptation to the degree of environmental predictability in rotifers.</title>
        <authorList>
            <person name="Franch-Gras L."/>
            <person name="Hahn C."/>
            <person name="Garcia-Roger E.M."/>
            <person name="Carmona M.J."/>
            <person name="Serra M."/>
            <person name="Gomez A."/>
        </authorList>
    </citation>
    <scope>NUCLEOTIDE SEQUENCE [LARGE SCALE GENOMIC DNA]</scope>
    <source>
        <strain evidence="2">HYR1</strain>
    </source>
</reference>
<feature type="compositionally biased region" description="Basic residues" evidence="1">
    <location>
        <begin position="155"/>
        <end position="167"/>
    </location>
</feature>
<comment type="caution">
    <text evidence="2">The sequence shown here is derived from an EMBL/GenBank/DDBJ whole genome shotgun (WGS) entry which is preliminary data.</text>
</comment>
<protein>
    <submittedName>
        <fullName evidence="2">Uncharacterized protein</fullName>
    </submittedName>
</protein>
<name>A0A3M7T3S4_BRAPC</name>
<feature type="compositionally biased region" description="Basic and acidic residues" evidence="1">
    <location>
        <begin position="97"/>
        <end position="110"/>
    </location>
</feature>